<name>A0AAN6U1D2_9PEZI</name>
<feature type="chain" id="PRO_5043013310" description="Secreted protein" evidence="1">
    <location>
        <begin position="28"/>
        <end position="88"/>
    </location>
</feature>
<reference evidence="2" key="1">
    <citation type="journal article" date="2023" name="Mol. Phylogenet. Evol.">
        <title>Genome-scale phylogeny and comparative genomics of the fungal order Sordariales.</title>
        <authorList>
            <person name="Hensen N."/>
            <person name="Bonometti L."/>
            <person name="Westerberg I."/>
            <person name="Brannstrom I.O."/>
            <person name="Guillou S."/>
            <person name="Cros-Aarteil S."/>
            <person name="Calhoun S."/>
            <person name="Haridas S."/>
            <person name="Kuo A."/>
            <person name="Mondo S."/>
            <person name="Pangilinan J."/>
            <person name="Riley R."/>
            <person name="LaButti K."/>
            <person name="Andreopoulos B."/>
            <person name="Lipzen A."/>
            <person name="Chen C."/>
            <person name="Yan M."/>
            <person name="Daum C."/>
            <person name="Ng V."/>
            <person name="Clum A."/>
            <person name="Steindorff A."/>
            <person name="Ohm R.A."/>
            <person name="Martin F."/>
            <person name="Silar P."/>
            <person name="Natvig D.O."/>
            <person name="Lalanne C."/>
            <person name="Gautier V."/>
            <person name="Ament-Velasquez S.L."/>
            <person name="Kruys A."/>
            <person name="Hutchinson M.I."/>
            <person name="Powell A.J."/>
            <person name="Barry K."/>
            <person name="Miller A.N."/>
            <person name="Grigoriev I.V."/>
            <person name="Debuchy R."/>
            <person name="Gladieux P."/>
            <person name="Hiltunen Thoren M."/>
            <person name="Johannesson H."/>
        </authorList>
    </citation>
    <scope>NUCLEOTIDE SEQUENCE</scope>
    <source>
        <strain evidence="2">CBS 731.68</strain>
    </source>
</reference>
<dbReference type="RefSeq" id="XP_062648275.1">
    <property type="nucleotide sequence ID" value="XM_062792813.1"/>
</dbReference>
<protein>
    <recommendedName>
        <fullName evidence="4">Secreted protein</fullName>
    </recommendedName>
</protein>
<sequence length="88" mass="9750">MSMSVSSPTRVLRSLLLFFVTQSSKQSIKIDKQANQMGCFGFDNHNLFSFLRGRDGTTLLVAKATPLLLDAATTRACPRHCHCQCRAC</sequence>
<comment type="caution">
    <text evidence="2">The sequence shown here is derived from an EMBL/GenBank/DDBJ whole genome shotgun (WGS) entry which is preliminary data.</text>
</comment>
<evidence type="ECO:0000256" key="1">
    <source>
        <dbReference type="SAM" id="SignalP"/>
    </source>
</evidence>
<evidence type="ECO:0008006" key="4">
    <source>
        <dbReference type="Google" id="ProtNLM"/>
    </source>
</evidence>
<keyword evidence="3" id="KW-1185">Reference proteome</keyword>
<keyword evidence="1" id="KW-0732">Signal</keyword>
<evidence type="ECO:0000313" key="3">
    <source>
        <dbReference type="Proteomes" id="UP001302602"/>
    </source>
</evidence>
<proteinExistence type="predicted"/>
<reference evidence="2" key="2">
    <citation type="submission" date="2023-05" db="EMBL/GenBank/DDBJ databases">
        <authorList>
            <consortium name="Lawrence Berkeley National Laboratory"/>
            <person name="Steindorff A."/>
            <person name="Hensen N."/>
            <person name="Bonometti L."/>
            <person name="Westerberg I."/>
            <person name="Brannstrom I.O."/>
            <person name="Guillou S."/>
            <person name="Cros-Aarteil S."/>
            <person name="Calhoun S."/>
            <person name="Haridas S."/>
            <person name="Kuo A."/>
            <person name="Mondo S."/>
            <person name="Pangilinan J."/>
            <person name="Riley R."/>
            <person name="Labutti K."/>
            <person name="Andreopoulos B."/>
            <person name="Lipzen A."/>
            <person name="Chen C."/>
            <person name="Yanf M."/>
            <person name="Daum C."/>
            <person name="Ng V."/>
            <person name="Clum A."/>
            <person name="Ohm R."/>
            <person name="Martin F."/>
            <person name="Silar P."/>
            <person name="Natvig D."/>
            <person name="Lalanne C."/>
            <person name="Gautier V."/>
            <person name="Ament-Velasquez S.L."/>
            <person name="Kruys A."/>
            <person name="Hutchinson M.I."/>
            <person name="Powell A.J."/>
            <person name="Barry K."/>
            <person name="Miller A.N."/>
            <person name="Grigoriev I.V."/>
            <person name="Debuchy R."/>
            <person name="Gladieux P."/>
            <person name="Thoren M.H."/>
            <person name="Johannesson H."/>
        </authorList>
    </citation>
    <scope>NUCLEOTIDE SEQUENCE</scope>
    <source>
        <strain evidence="2">CBS 731.68</strain>
    </source>
</reference>
<dbReference type="AlphaFoldDB" id="A0AAN6U1D2"/>
<dbReference type="GeneID" id="87829582"/>
<dbReference type="Proteomes" id="UP001302602">
    <property type="component" value="Unassembled WGS sequence"/>
</dbReference>
<gene>
    <name evidence="2" type="ORF">N657DRAFT_644746</name>
</gene>
<organism evidence="2 3">
    <name type="scientific">Parathielavia appendiculata</name>
    <dbReference type="NCBI Taxonomy" id="2587402"/>
    <lineage>
        <taxon>Eukaryota</taxon>
        <taxon>Fungi</taxon>
        <taxon>Dikarya</taxon>
        <taxon>Ascomycota</taxon>
        <taxon>Pezizomycotina</taxon>
        <taxon>Sordariomycetes</taxon>
        <taxon>Sordariomycetidae</taxon>
        <taxon>Sordariales</taxon>
        <taxon>Chaetomiaceae</taxon>
        <taxon>Parathielavia</taxon>
    </lineage>
</organism>
<evidence type="ECO:0000313" key="2">
    <source>
        <dbReference type="EMBL" id="KAK4124504.1"/>
    </source>
</evidence>
<dbReference type="EMBL" id="MU853227">
    <property type="protein sequence ID" value="KAK4124504.1"/>
    <property type="molecule type" value="Genomic_DNA"/>
</dbReference>
<feature type="signal peptide" evidence="1">
    <location>
        <begin position="1"/>
        <end position="27"/>
    </location>
</feature>
<accession>A0AAN6U1D2</accession>